<dbReference type="Pfam" id="PF00926">
    <property type="entry name" value="DHBP_synthase"/>
    <property type="match status" value="1"/>
</dbReference>
<dbReference type="SUPFAM" id="SSF55821">
    <property type="entry name" value="YrdC/RibB"/>
    <property type="match status" value="1"/>
</dbReference>
<evidence type="ECO:0000256" key="9">
    <source>
        <dbReference type="ARBA" id="ARBA00023239"/>
    </source>
</evidence>
<comment type="pathway">
    <text evidence="3">Cofactor biosynthesis; riboflavin biosynthesis.</text>
</comment>
<evidence type="ECO:0000256" key="1">
    <source>
        <dbReference type="ARBA" id="ARBA00001936"/>
    </source>
</evidence>
<dbReference type="PANTHER" id="PTHR21327:SF18">
    <property type="entry name" value="3,4-DIHYDROXY-2-BUTANONE 4-PHOSPHATE SYNTHASE"/>
    <property type="match status" value="1"/>
</dbReference>
<organism evidence="11">
    <name type="scientific">marine metagenome</name>
    <dbReference type="NCBI Taxonomy" id="408172"/>
    <lineage>
        <taxon>unclassified sequences</taxon>
        <taxon>metagenomes</taxon>
        <taxon>ecological metagenomes</taxon>
    </lineage>
</organism>
<dbReference type="Gene3D" id="3.90.870.10">
    <property type="entry name" value="DHBP synthase"/>
    <property type="match status" value="1"/>
</dbReference>
<sequence length="288" mass="31252">MPMNPNIPDIVDAKSIMDVERGIEQIKKGGIVILVDDEDRENEGDMVMASEDATAENITLMMLEARGLICTPMLGDDLDRLNLPLQVQNNTAAHRTAFTVTVDAASGITTGISSADRAHTIQLLVDKQSSSSDFVQPGHVFPLRYEEGGVLVRTGHTEGSVDLVNLAGKYPSAVICEILNPDGTMARRPQLEEVAKKYDFPIVAIADVIAYRMSHEKLVERGAEARLPTDYGVFTAVAYDSVVDASEHIAVYMGDIDDSEPVIVRVESECLTGHVFGSTRCDCGDQVN</sequence>
<evidence type="ECO:0000256" key="8">
    <source>
        <dbReference type="ARBA" id="ARBA00023211"/>
    </source>
</evidence>
<dbReference type="PANTHER" id="PTHR21327">
    <property type="entry name" value="GTP CYCLOHYDROLASE II-RELATED"/>
    <property type="match status" value="1"/>
</dbReference>
<proteinExistence type="inferred from homology"/>
<comment type="similarity">
    <text evidence="4">In the N-terminal section; belongs to the DHBP synthase family.</text>
</comment>
<comment type="cofactor">
    <cofactor evidence="2">
        <name>Mg(2+)</name>
        <dbReference type="ChEBI" id="CHEBI:18420"/>
    </cofactor>
</comment>
<feature type="domain" description="GTP cyclohydrolase II" evidence="10">
    <location>
        <begin position="221"/>
        <end position="287"/>
    </location>
</feature>
<dbReference type="InterPro" id="IPR036144">
    <property type="entry name" value="RibA-like_sf"/>
</dbReference>
<dbReference type="AlphaFoldDB" id="A0A381ZRL9"/>
<dbReference type="NCBIfam" id="TIGR00506">
    <property type="entry name" value="ribB"/>
    <property type="match status" value="1"/>
</dbReference>
<name>A0A381ZRL9_9ZZZZ</name>
<keyword evidence="9" id="KW-0456">Lyase</keyword>
<accession>A0A381ZRL9</accession>
<protein>
    <recommendedName>
        <fullName evidence="10">GTP cyclohydrolase II domain-containing protein</fullName>
    </recommendedName>
</protein>
<evidence type="ECO:0000256" key="6">
    <source>
        <dbReference type="ARBA" id="ARBA00022723"/>
    </source>
</evidence>
<dbReference type="GO" id="GO:0008686">
    <property type="term" value="F:3,4-dihydroxy-2-butanone-4-phosphate synthase activity"/>
    <property type="evidence" value="ECO:0007669"/>
    <property type="project" value="InterPro"/>
</dbReference>
<dbReference type="UniPathway" id="UPA00275"/>
<dbReference type="PIRSF" id="PIRSF001259">
    <property type="entry name" value="RibA"/>
    <property type="match status" value="1"/>
</dbReference>
<evidence type="ECO:0000256" key="5">
    <source>
        <dbReference type="ARBA" id="ARBA00022619"/>
    </source>
</evidence>
<evidence type="ECO:0000256" key="7">
    <source>
        <dbReference type="ARBA" id="ARBA00022842"/>
    </source>
</evidence>
<dbReference type="GO" id="GO:0005829">
    <property type="term" value="C:cytosol"/>
    <property type="evidence" value="ECO:0007669"/>
    <property type="project" value="TreeGrafter"/>
</dbReference>
<dbReference type="GO" id="GO:0009231">
    <property type="term" value="P:riboflavin biosynthetic process"/>
    <property type="evidence" value="ECO:0007669"/>
    <property type="project" value="UniProtKB-UniPathway"/>
</dbReference>
<evidence type="ECO:0000256" key="3">
    <source>
        <dbReference type="ARBA" id="ARBA00005104"/>
    </source>
</evidence>
<comment type="cofactor">
    <cofactor evidence="1">
        <name>Mn(2+)</name>
        <dbReference type="ChEBI" id="CHEBI:29035"/>
    </cofactor>
</comment>
<evidence type="ECO:0000256" key="2">
    <source>
        <dbReference type="ARBA" id="ARBA00001946"/>
    </source>
</evidence>
<keyword evidence="5" id="KW-0686">Riboflavin biosynthesis</keyword>
<dbReference type="GO" id="GO:0003935">
    <property type="term" value="F:GTP cyclohydrolase II activity"/>
    <property type="evidence" value="ECO:0007669"/>
    <property type="project" value="TreeGrafter"/>
</dbReference>
<reference evidence="11" key="1">
    <citation type="submission" date="2018-05" db="EMBL/GenBank/DDBJ databases">
        <authorList>
            <person name="Lanie J.A."/>
            <person name="Ng W.-L."/>
            <person name="Kazmierczak K.M."/>
            <person name="Andrzejewski T.M."/>
            <person name="Davidsen T.M."/>
            <person name="Wayne K.J."/>
            <person name="Tettelin H."/>
            <person name="Glass J.I."/>
            <person name="Rusch D."/>
            <person name="Podicherti R."/>
            <person name="Tsui H.-C.T."/>
            <person name="Winkler M.E."/>
        </authorList>
    </citation>
    <scope>NUCLEOTIDE SEQUENCE</scope>
</reference>
<dbReference type="Gene3D" id="3.40.50.10990">
    <property type="entry name" value="GTP cyclohydrolase II"/>
    <property type="match status" value="1"/>
</dbReference>
<dbReference type="FunFam" id="3.90.870.10:FF:000001">
    <property type="entry name" value="Riboflavin biosynthesis protein RibBA"/>
    <property type="match status" value="1"/>
</dbReference>
<keyword evidence="6" id="KW-0479">Metal-binding</keyword>
<dbReference type="GO" id="GO:0046872">
    <property type="term" value="F:metal ion binding"/>
    <property type="evidence" value="ECO:0007669"/>
    <property type="project" value="UniProtKB-KW"/>
</dbReference>
<dbReference type="Pfam" id="PF00925">
    <property type="entry name" value="GTP_cyclohydro2"/>
    <property type="match status" value="1"/>
</dbReference>
<evidence type="ECO:0000259" key="10">
    <source>
        <dbReference type="Pfam" id="PF00925"/>
    </source>
</evidence>
<dbReference type="InterPro" id="IPR032677">
    <property type="entry name" value="GTP_cyclohydro_II"/>
</dbReference>
<evidence type="ECO:0000256" key="4">
    <source>
        <dbReference type="ARBA" id="ARBA00005520"/>
    </source>
</evidence>
<dbReference type="InterPro" id="IPR000422">
    <property type="entry name" value="DHBP_synthase_RibB"/>
</dbReference>
<keyword evidence="7" id="KW-0460">Magnesium</keyword>
<dbReference type="EMBL" id="UINC01022230">
    <property type="protein sequence ID" value="SVA91427.1"/>
    <property type="molecule type" value="Genomic_DNA"/>
</dbReference>
<keyword evidence="8" id="KW-0464">Manganese</keyword>
<gene>
    <name evidence="11" type="ORF">METZ01_LOCUS144281</name>
</gene>
<evidence type="ECO:0000313" key="11">
    <source>
        <dbReference type="EMBL" id="SVA91427.1"/>
    </source>
</evidence>
<feature type="non-terminal residue" evidence="11">
    <location>
        <position position="288"/>
    </location>
</feature>
<dbReference type="SUPFAM" id="SSF142695">
    <property type="entry name" value="RibA-like"/>
    <property type="match status" value="1"/>
</dbReference>
<dbReference type="HAMAP" id="MF_00180">
    <property type="entry name" value="RibB"/>
    <property type="match status" value="1"/>
</dbReference>
<dbReference type="InterPro" id="IPR017945">
    <property type="entry name" value="DHBP_synth_RibB-like_a/b_dom"/>
</dbReference>